<dbReference type="InterPro" id="IPR040182">
    <property type="entry name" value="ATG13"/>
</dbReference>
<feature type="compositionally biased region" description="Polar residues" evidence="4">
    <location>
        <begin position="1232"/>
        <end position="1242"/>
    </location>
</feature>
<dbReference type="InterPro" id="IPR018731">
    <property type="entry name" value="Atg13_N"/>
</dbReference>
<dbReference type="GO" id="GO:1990316">
    <property type="term" value="C:Atg1/ULK1 kinase complex"/>
    <property type="evidence" value="ECO:0007669"/>
    <property type="project" value="InterPro"/>
</dbReference>
<feature type="region of interest" description="Disordered" evidence="4">
    <location>
        <begin position="995"/>
        <end position="1040"/>
    </location>
</feature>
<dbReference type="GO" id="GO:0000407">
    <property type="term" value="C:phagophore assembly site"/>
    <property type="evidence" value="ECO:0007669"/>
    <property type="project" value="TreeGrafter"/>
</dbReference>
<feature type="compositionally biased region" description="Pro residues" evidence="4">
    <location>
        <begin position="113"/>
        <end position="123"/>
    </location>
</feature>
<reference evidence="6 7" key="1">
    <citation type="submission" date="2020-11" db="EMBL/GenBank/DDBJ databases">
        <title>Kefir isolates.</title>
        <authorList>
            <person name="Marcisauskas S."/>
            <person name="Kim Y."/>
            <person name="Blasche S."/>
        </authorList>
    </citation>
    <scope>NUCLEOTIDE SEQUENCE [LARGE SCALE GENOMIC DNA]</scope>
    <source>
        <strain evidence="6 7">KR</strain>
    </source>
</reference>
<dbReference type="InterPro" id="IPR016181">
    <property type="entry name" value="Acyl_CoA_acyltransferase"/>
</dbReference>
<feature type="compositionally biased region" description="Low complexity" evidence="4">
    <location>
        <begin position="1054"/>
        <end position="1063"/>
    </location>
</feature>
<feature type="compositionally biased region" description="Low complexity" evidence="4">
    <location>
        <begin position="95"/>
        <end position="112"/>
    </location>
</feature>
<gene>
    <name evidence="6" type="ORF">C6P46_003519</name>
</gene>
<dbReference type="PANTHER" id="PTHR13430">
    <property type="match status" value="1"/>
</dbReference>
<feature type="region of interest" description="Disordered" evidence="4">
    <location>
        <begin position="503"/>
        <end position="657"/>
    </location>
</feature>
<dbReference type="GO" id="GO:0034727">
    <property type="term" value="P:piecemeal microautophagy of the nucleus"/>
    <property type="evidence" value="ECO:0007669"/>
    <property type="project" value="TreeGrafter"/>
</dbReference>
<feature type="compositionally biased region" description="Low complexity" evidence="4">
    <location>
        <begin position="1008"/>
        <end position="1032"/>
    </location>
</feature>
<dbReference type="EMBL" id="PUHQ01000029">
    <property type="protein sequence ID" value="KAG0662126.1"/>
    <property type="molecule type" value="Genomic_DNA"/>
</dbReference>
<feature type="compositionally biased region" description="Basic and acidic residues" evidence="4">
    <location>
        <begin position="143"/>
        <end position="152"/>
    </location>
</feature>
<feature type="region of interest" description="Disordered" evidence="4">
    <location>
        <begin position="35"/>
        <end position="63"/>
    </location>
</feature>
<proteinExistence type="inferred from homology"/>
<feature type="region of interest" description="Disordered" evidence="4">
    <location>
        <begin position="669"/>
        <end position="728"/>
    </location>
</feature>
<feature type="domain" description="N-acetyltransferase" evidence="5">
    <location>
        <begin position="1428"/>
        <end position="1593"/>
    </location>
</feature>
<comment type="caution">
    <text evidence="6">The sequence shown here is derived from an EMBL/GenBank/DDBJ whole genome shotgun (WGS) entry which is preliminary data.</text>
</comment>
<dbReference type="OrthoDB" id="70161at2759"/>
<feature type="region of interest" description="Disordered" evidence="4">
    <location>
        <begin position="244"/>
        <end position="289"/>
    </location>
</feature>
<keyword evidence="7" id="KW-1185">Reference proteome</keyword>
<feature type="region of interest" description="Disordered" evidence="4">
    <location>
        <begin position="381"/>
        <end position="408"/>
    </location>
</feature>
<feature type="compositionally biased region" description="Low complexity" evidence="4">
    <location>
        <begin position="683"/>
        <end position="699"/>
    </location>
</feature>
<feature type="region of interest" description="Disordered" evidence="4">
    <location>
        <begin position="1054"/>
        <end position="1101"/>
    </location>
</feature>
<evidence type="ECO:0000256" key="4">
    <source>
        <dbReference type="SAM" id="MobiDB-lite"/>
    </source>
</evidence>
<feature type="region of interest" description="Disordered" evidence="4">
    <location>
        <begin position="912"/>
        <end position="938"/>
    </location>
</feature>
<dbReference type="Pfam" id="PF00583">
    <property type="entry name" value="Acetyltransf_1"/>
    <property type="match status" value="1"/>
</dbReference>
<evidence type="ECO:0000313" key="6">
    <source>
        <dbReference type="EMBL" id="KAG0662126.1"/>
    </source>
</evidence>
<feature type="compositionally biased region" description="Basic and acidic residues" evidence="4">
    <location>
        <begin position="1253"/>
        <end position="1267"/>
    </location>
</feature>
<feature type="region of interest" description="Disordered" evidence="4">
    <location>
        <begin position="1113"/>
        <end position="1139"/>
    </location>
</feature>
<evidence type="ECO:0000256" key="3">
    <source>
        <dbReference type="RuleBase" id="RU361214"/>
    </source>
</evidence>
<dbReference type="GO" id="GO:0000423">
    <property type="term" value="P:mitophagy"/>
    <property type="evidence" value="ECO:0007669"/>
    <property type="project" value="TreeGrafter"/>
</dbReference>
<feature type="region of interest" description="Disordered" evidence="4">
    <location>
        <begin position="837"/>
        <end position="882"/>
    </location>
</feature>
<evidence type="ECO:0000313" key="7">
    <source>
        <dbReference type="Proteomes" id="UP000777482"/>
    </source>
</evidence>
<keyword evidence="2 3" id="KW-0072">Autophagy</keyword>
<feature type="compositionally biased region" description="Polar residues" evidence="4">
    <location>
        <begin position="767"/>
        <end position="789"/>
    </location>
</feature>
<feature type="compositionally biased region" description="Low complexity" evidence="4">
    <location>
        <begin position="916"/>
        <end position="927"/>
    </location>
</feature>
<evidence type="ECO:0000256" key="1">
    <source>
        <dbReference type="ARBA" id="ARBA00005246"/>
    </source>
</evidence>
<dbReference type="GO" id="GO:0034497">
    <property type="term" value="P:protein localization to phagophore assembly site"/>
    <property type="evidence" value="ECO:0007669"/>
    <property type="project" value="TreeGrafter"/>
</dbReference>
<dbReference type="Proteomes" id="UP000777482">
    <property type="component" value="Unassembled WGS sequence"/>
</dbReference>
<dbReference type="Pfam" id="PF10033">
    <property type="entry name" value="ATG13"/>
    <property type="match status" value="1"/>
</dbReference>
<feature type="compositionally biased region" description="Polar residues" evidence="4">
    <location>
        <begin position="381"/>
        <end position="390"/>
    </location>
</feature>
<feature type="compositionally biased region" description="Polar residues" evidence="4">
    <location>
        <begin position="205"/>
        <end position="226"/>
    </location>
</feature>
<feature type="compositionally biased region" description="Low complexity" evidence="4">
    <location>
        <begin position="35"/>
        <end position="52"/>
    </location>
</feature>
<evidence type="ECO:0000256" key="2">
    <source>
        <dbReference type="ARBA" id="ARBA00023006"/>
    </source>
</evidence>
<sequence length="1600" mass="165180">MDIHMSEEDRAKADQLVHHFYAKTVAVISQARGAEAPAGPTASTPPVAAATDDTGRRRTVSGATKTKRSNKWFNLELPDPDAFRSQLKTWRTVSSSFPPTAATTTTATSSSLTPPPLNSPPPLVLQVVLDSSDLTSNQTVVLSDERGRRVRVEPAASPSLLEHQNRYGHAIARPASAAGYARRPISPYPPPAGSTGVGAVHGKHQSGTSSAGTRSPARGSNASTNATPPIVLEQWTLNLVPFSAAEPESRRRQRTSGDAPGSHPGSSEPSPVSSATASTSYSYPSATAPPPPAAVELATVYKHSILHFRTLYSLVRTLPAFSLARTLARRRKGLSAAASGGGSRAEGGLAGSADLAGGGARPAAITRHGAGLGVRVRLVQATSGDGSQRRPSGHEGLPRAPTNDDEPDEVVAVDVALDGGDDTAYAARSAAKDGAASSRRRPTSEKIVFPGVLTPFGALVLSLEYRVNTDFAVEDIETLLSSRFIDEDFFRPTVARYTSTAAVPTAAGGSSRDPPAPDEVVRPGSLPISAAFQPRAADRAISGSPSGLRRETNQAEFPPPPAVANPYGSLSARRSGGLLNEPTAEAPSRQESIVRAATAPLPVPASSPRTQSSFALGSVSSSQGGARTGEAQPATSGPSSATAVAGTPSTGAGAGTNVEPAFISLSRTRGASFGGTGSGIQRSSPLSGSPGGSASPSPADVGVAPNVAGSLPRRPSLTSSGASGSPIFRPGSYVGTPGLSSSPSQGFGYGYGHAYSYGSPSTGIVRHQQQQQVPASGSPSSQHSFNMSRSPLGGPPTFPGGATGPAPTPRPIMQGVRTSSYTGTGWIAAASAYGSQGSYTASRSYGRTGSSAGSAEWPAGAAGPGTGPEPLSRRSTASRLSFGAAGSPAIAAVAASRSSRLGTMMRQHDEGRFPLTTSSSAPTTSATKRFLNEGRPPEDAAEIEDFLSMLDSKPDLRALDSSRSLPAAPGTRSVIMSKRDIDEQLRMLKSSVFGNVSGTSGDSPSPPAFTSTLAATTSGAGGPSASPRNPSGLSALRRQTSRLSIEEHPAEELAAAEADAAVAPSQPVRVSPVRERLSPPTLHTPEHGNGGSGLDRTPRGGYRTLKRDVLASPTLSATSSSTALPPPPLSGESPLRVEPRFLPLPTSSTTSPLASPRHQPHAPLFPCMVPSVAQPYPPLPYPPAVTTTVSTSTDPIPFSPYISRASRQPVGPTRAGTGETAFGLSTIESERTSMTASVSSLSTRDDGDGEQENSYRGEEEAVGRLELDDSPALSQEGGQNERRGRAAWSGLSTEAEGGADEDDIGTLAAAAIRHSRDPTPAARQHPAGLLHGMISLLASTSSGPIGTYFAQENDLLSTAKTRLPTTSTTTSNTRRPTFASIGTEHSELNLRVPSRRPRAGESPIGHGAVSVFSRGITLCLPSIPSPSDEIRSIRRADVDAVRDLQGACLPLDYPVSFYTTLMSSSTSACLASFDAHGTTTGFAAVQLIAPLPSLSSPRADPIPEIYILALSVSRASRRKGLGATLLRQATAGLVRAASSGNRKKVKLSLHVEVGNEDALAFYRKLGLDIAGTRPRFYRRLRNGGGASDAYEVSGIVEWVS</sequence>
<feature type="region of interest" description="Disordered" evidence="4">
    <location>
        <begin position="139"/>
        <end position="165"/>
    </location>
</feature>
<feature type="region of interest" description="Disordered" evidence="4">
    <location>
        <begin position="182"/>
        <end position="226"/>
    </location>
</feature>
<dbReference type="InterPro" id="IPR036570">
    <property type="entry name" value="HORMA_dom_sf"/>
</dbReference>
<dbReference type="GO" id="GO:0016747">
    <property type="term" value="F:acyltransferase activity, transferring groups other than amino-acyl groups"/>
    <property type="evidence" value="ECO:0007669"/>
    <property type="project" value="InterPro"/>
</dbReference>
<dbReference type="Gene3D" id="3.40.630.30">
    <property type="match status" value="1"/>
</dbReference>
<dbReference type="GO" id="GO:0005829">
    <property type="term" value="C:cytosol"/>
    <property type="evidence" value="ECO:0007669"/>
    <property type="project" value="TreeGrafter"/>
</dbReference>
<feature type="region of interest" description="Disordered" evidence="4">
    <location>
        <begin position="1199"/>
        <end position="1300"/>
    </location>
</feature>
<accession>A0A9P7B6B0</accession>
<feature type="compositionally biased region" description="Low complexity" evidence="4">
    <location>
        <begin position="849"/>
        <end position="861"/>
    </location>
</feature>
<dbReference type="PROSITE" id="PS51186">
    <property type="entry name" value="GNAT"/>
    <property type="match status" value="1"/>
</dbReference>
<evidence type="ECO:0000259" key="5">
    <source>
        <dbReference type="PROSITE" id="PS51186"/>
    </source>
</evidence>
<comment type="similarity">
    <text evidence="1 3">Belongs to the ATG13 family. Fungi subfamily.</text>
</comment>
<feature type="compositionally biased region" description="Low complexity" evidence="4">
    <location>
        <begin position="638"/>
        <end position="651"/>
    </location>
</feature>
<protein>
    <recommendedName>
        <fullName evidence="3">Autophagy-related protein 13</fullName>
    </recommendedName>
</protein>
<name>A0A9P7B6B0_RHOMI</name>
<feature type="region of interest" description="Disordered" evidence="4">
    <location>
        <begin position="760"/>
        <end position="817"/>
    </location>
</feature>
<dbReference type="InterPro" id="IPR000182">
    <property type="entry name" value="GNAT_dom"/>
</dbReference>
<dbReference type="PANTHER" id="PTHR13430:SF4">
    <property type="entry name" value="AUTOPHAGY-RELATED PROTEIN 13"/>
    <property type="match status" value="1"/>
</dbReference>
<dbReference type="SUPFAM" id="SSF55729">
    <property type="entry name" value="Acyl-CoA N-acyltransferases (Nat)"/>
    <property type="match status" value="1"/>
</dbReference>
<feature type="compositionally biased region" description="Polar residues" evidence="4">
    <location>
        <begin position="607"/>
        <end position="625"/>
    </location>
</feature>
<organism evidence="6 7">
    <name type="scientific">Rhodotorula mucilaginosa</name>
    <name type="common">Yeast</name>
    <name type="synonym">Rhodotorula rubra</name>
    <dbReference type="NCBI Taxonomy" id="5537"/>
    <lineage>
        <taxon>Eukaryota</taxon>
        <taxon>Fungi</taxon>
        <taxon>Dikarya</taxon>
        <taxon>Basidiomycota</taxon>
        <taxon>Pucciniomycotina</taxon>
        <taxon>Microbotryomycetes</taxon>
        <taxon>Sporidiobolales</taxon>
        <taxon>Sporidiobolaceae</taxon>
        <taxon>Rhodotorula</taxon>
    </lineage>
</organism>
<dbReference type="Gene3D" id="3.30.900.10">
    <property type="entry name" value="HORMA domain"/>
    <property type="match status" value="1"/>
</dbReference>
<feature type="region of interest" description="Disordered" evidence="4">
    <location>
        <begin position="95"/>
        <end position="123"/>
    </location>
</feature>
<feature type="compositionally biased region" description="Low complexity" evidence="4">
    <location>
        <begin position="259"/>
        <end position="286"/>
    </location>
</feature>
<feature type="compositionally biased region" description="Low complexity" evidence="4">
    <location>
        <begin position="1113"/>
        <end position="1123"/>
    </location>
</feature>